<dbReference type="RefSeq" id="XP_040775004.1">
    <property type="nucleotide sequence ID" value="XM_040915774.1"/>
</dbReference>
<feature type="non-terminal residue" evidence="1">
    <location>
        <position position="69"/>
    </location>
</feature>
<gene>
    <name evidence="1" type="ORF">M406DRAFT_227584</name>
</gene>
<dbReference type="OrthoDB" id="2608216at2759"/>
<comment type="caution">
    <text evidence="1">The sequence shown here is derived from an EMBL/GenBank/DDBJ whole genome shotgun (WGS) entry which is preliminary data.</text>
</comment>
<evidence type="ECO:0000313" key="1">
    <source>
        <dbReference type="EMBL" id="KAF3764043.1"/>
    </source>
</evidence>
<dbReference type="Proteomes" id="UP000803844">
    <property type="component" value="Unassembled WGS sequence"/>
</dbReference>
<dbReference type="EMBL" id="MU032349">
    <property type="protein sequence ID" value="KAF3764043.1"/>
    <property type="molecule type" value="Genomic_DNA"/>
</dbReference>
<dbReference type="GeneID" id="63832903"/>
<keyword evidence="2" id="KW-1185">Reference proteome</keyword>
<organism evidence="1 2">
    <name type="scientific">Cryphonectria parasitica (strain ATCC 38755 / EP155)</name>
    <dbReference type="NCBI Taxonomy" id="660469"/>
    <lineage>
        <taxon>Eukaryota</taxon>
        <taxon>Fungi</taxon>
        <taxon>Dikarya</taxon>
        <taxon>Ascomycota</taxon>
        <taxon>Pezizomycotina</taxon>
        <taxon>Sordariomycetes</taxon>
        <taxon>Sordariomycetidae</taxon>
        <taxon>Diaporthales</taxon>
        <taxon>Cryphonectriaceae</taxon>
        <taxon>Cryphonectria-Endothia species complex</taxon>
        <taxon>Cryphonectria</taxon>
    </lineage>
</organism>
<evidence type="ECO:0000313" key="2">
    <source>
        <dbReference type="Proteomes" id="UP000803844"/>
    </source>
</evidence>
<sequence>NILDLQAGYSTAVAHMVYGRELQLSLFEIAIRRNRFRRASIQWHRFLGFQSHSASTVLFKRKREVFEKE</sequence>
<protein>
    <submittedName>
        <fullName evidence="1">Uncharacterized protein</fullName>
    </submittedName>
</protein>
<dbReference type="AlphaFoldDB" id="A0A9P5CMF0"/>
<proteinExistence type="predicted"/>
<feature type="non-terminal residue" evidence="1">
    <location>
        <position position="1"/>
    </location>
</feature>
<name>A0A9P5CMF0_CRYP1</name>
<reference evidence="1" key="1">
    <citation type="journal article" date="2020" name="Phytopathology">
        <title>Genome sequence of the chestnut blight fungus Cryphonectria parasitica EP155: A fundamental resource for an archetypical invasive plant pathogen.</title>
        <authorList>
            <person name="Crouch J.A."/>
            <person name="Dawe A."/>
            <person name="Aerts A."/>
            <person name="Barry K."/>
            <person name="Churchill A.C.L."/>
            <person name="Grimwood J."/>
            <person name="Hillman B."/>
            <person name="Milgroom M.G."/>
            <person name="Pangilinan J."/>
            <person name="Smith M."/>
            <person name="Salamov A."/>
            <person name="Schmutz J."/>
            <person name="Yadav J."/>
            <person name="Grigoriev I.V."/>
            <person name="Nuss D."/>
        </authorList>
    </citation>
    <scope>NUCLEOTIDE SEQUENCE</scope>
    <source>
        <strain evidence="1">EP155</strain>
    </source>
</reference>
<accession>A0A9P5CMF0</accession>